<gene>
    <name evidence="2" type="ORF">SAMN05444401_0936</name>
</gene>
<dbReference type="Proteomes" id="UP000184080">
    <property type="component" value="Unassembled WGS sequence"/>
</dbReference>
<reference evidence="2 3" key="1">
    <citation type="submission" date="2016-11" db="EMBL/GenBank/DDBJ databases">
        <authorList>
            <person name="Jaros S."/>
            <person name="Januszkiewicz K."/>
            <person name="Wedrychowicz H."/>
        </authorList>
    </citation>
    <scope>NUCLEOTIDE SEQUENCE [LARGE SCALE GENOMIC DNA]</scope>
    <source>
        <strain evidence="2 3">DSM 21864</strain>
    </source>
</reference>
<dbReference type="InterPro" id="IPR025404">
    <property type="entry name" value="DUF4130"/>
</dbReference>
<dbReference type="RefSeq" id="WP_073004084.1">
    <property type="nucleotide sequence ID" value="NZ_FQZO01000001.1"/>
</dbReference>
<dbReference type="OrthoDB" id="5290748at2"/>
<evidence type="ECO:0000313" key="2">
    <source>
        <dbReference type="EMBL" id="SHI53677.1"/>
    </source>
</evidence>
<dbReference type="EMBL" id="FQZO01000001">
    <property type="protein sequence ID" value="SHI53677.1"/>
    <property type="molecule type" value="Genomic_DNA"/>
</dbReference>
<feature type="domain" description="DUF4130" evidence="1">
    <location>
        <begin position="84"/>
        <end position="241"/>
    </location>
</feature>
<protein>
    <submittedName>
        <fullName evidence="2">Probable DNA metabolism protein</fullName>
    </submittedName>
</protein>
<name>A0A1M6BY97_9CLOT</name>
<organism evidence="2 3">
    <name type="scientific">Clostridium amylolyticum</name>
    <dbReference type="NCBI Taxonomy" id="1121298"/>
    <lineage>
        <taxon>Bacteria</taxon>
        <taxon>Bacillati</taxon>
        <taxon>Bacillota</taxon>
        <taxon>Clostridia</taxon>
        <taxon>Eubacteriales</taxon>
        <taxon>Clostridiaceae</taxon>
        <taxon>Clostridium</taxon>
    </lineage>
</organism>
<sequence length="242" mass="29431">MIVYLFDGSFEGFLTCIYYSYYNKKKPELFIDKNYYIPNFTYELIEIDTEKDKFERVYSSLEKKLLDETLRRIYYLFLSSEDENYSLLYEYIKLCFKYEKEVDLHLNNDIILNTHKLARRVSLEAHRFTGFVRFQEVYKDTFYSKISPDHNILPLLLNHFVKRFSSMRFIIHDTKRNIAIIYDGEKATLGELKLEQVPKITPGVYEELWKRYFKSTTILERENPRLQKRSMPKRYWANLPEI</sequence>
<proteinExistence type="predicted"/>
<evidence type="ECO:0000259" key="1">
    <source>
        <dbReference type="Pfam" id="PF13566"/>
    </source>
</evidence>
<keyword evidence="3" id="KW-1185">Reference proteome</keyword>
<dbReference type="STRING" id="1121298.SAMN05444401_0936"/>
<evidence type="ECO:0000313" key="3">
    <source>
        <dbReference type="Proteomes" id="UP000184080"/>
    </source>
</evidence>
<dbReference type="InterPro" id="IPR023875">
    <property type="entry name" value="DNA_repair_put"/>
</dbReference>
<dbReference type="Pfam" id="PF13566">
    <property type="entry name" value="DUF4130"/>
    <property type="match status" value="1"/>
</dbReference>
<dbReference type="NCBIfam" id="TIGR03915">
    <property type="entry name" value="SAM_7_link_chp"/>
    <property type="match status" value="1"/>
</dbReference>
<accession>A0A1M6BY97</accession>
<dbReference type="AlphaFoldDB" id="A0A1M6BY97"/>